<protein>
    <submittedName>
        <fullName evidence="1">Uncharacterized protein</fullName>
    </submittedName>
</protein>
<evidence type="ECO:0000313" key="2">
    <source>
        <dbReference type="Proteomes" id="UP000262371"/>
    </source>
</evidence>
<dbReference type="RefSeq" id="WP_116703215.1">
    <property type="nucleotide sequence ID" value="NZ_QUWV01000078.1"/>
</dbReference>
<dbReference type="Proteomes" id="UP000262371">
    <property type="component" value="Unassembled WGS sequence"/>
</dbReference>
<name>A0A371YZS6_9PROT</name>
<proteinExistence type="predicted"/>
<reference evidence="1 2" key="1">
    <citation type="submission" date="2018-08" db="EMBL/GenBank/DDBJ databases">
        <title>Komagataeibacter sp. AV 382.</title>
        <authorList>
            <person name="Skraban J."/>
            <person name="Trcek J."/>
        </authorList>
    </citation>
    <scope>NUCLEOTIDE SEQUENCE [LARGE SCALE GENOMIC DNA]</scope>
    <source>
        <strain evidence="1 2">AV 382</strain>
    </source>
</reference>
<dbReference type="EMBL" id="QUWV01000078">
    <property type="protein sequence ID" value="RFD19707.1"/>
    <property type="molecule type" value="Genomic_DNA"/>
</dbReference>
<comment type="caution">
    <text evidence="1">The sequence shown here is derived from an EMBL/GenBank/DDBJ whole genome shotgun (WGS) entry which is preliminary data.</text>
</comment>
<gene>
    <name evidence="1" type="ORF">DY926_09925</name>
</gene>
<keyword evidence="2" id="KW-1185">Reference proteome</keyword>
<organism evidence="1 2">
    <name type="scientific">Komagataeibacter melaceti</name>
    <dbReference type="NCBI Taxonomy" id="2766577"/>
    <lineage>
        <taxon>Bacteria</taxon>
        <taxon>Pseudomonadati</taxon>
        <taxon>Pseudomonadota</taxon>
        <taxon>Alphaproteobacteria</taxon>
        <taxon>Acetobacterales</taxon>
        <taxon>Acetobacteraceae</taxon>
        <taxon>Komagataeibacter</taxon>
    </lineage>
</organism>
<evidence type="ECO:0000313" key="1">
    <source>
        <dbReference type="EMBL" id="RFD19707.1"/>
    </source>
</evidence>
<accession>A0A371YZS6</accession>
<sequence length="83" mass="9166">MSFQPFDDQGESCTIDGMTIENGSDRIAVYGRLSITRDQAGLENARALRELLDAVVHELESQPHLPEKITVGLVTHPMENPFG</sequence>
<dbReference type="AlphaFoldDB" id="A0A371YZS6"/>
<dbReference type="OrthoDB" id="7276785at2"/>